<dbReference type="Pfam" id="PF16188">
    <property type="entry name" value="Peptidase_M24_C"/>
    <property type="match status" value="1"/>
</dbReference>
<dbReference type="RefSeq" id="WP_154532101.1">
    <property type="nucleotide sequence ID" value="NZ_VULX01000025.1"/>
</dbReference>
<keyword evidence="3" id="KW-0378">Hydrolase</keyword>
<dbReference type="GO" id="GO:0046872">
    <property type="term" value="F:metal ion binding"/>
    <property type="evidence" value="ECO:0007669"/>
    <property type="project" value="UniProtKB-KW"/>
</dbReference>
<evidence type="ECO:0000313" key="7">
    <source>
        <dbReference type="EMBL" id="MSR92204.1"/>
    </source>
</evidence>
<reference evidence="7 8" key="1">
    <citation type="submission" date="2019-08" db="EMBL/GenBank/DDBJ databases">
        <title>In-depth cultivation of the pig gut microbiome towards novel bacterial diversity and tailored functional studies.</title>
        <authorList>
            <person name="Wylensek D."/>
            <person name="Hitch T.C.A."/>
            <person name="Clavel T."/>
        </authorList>
    </citation>
    <scope>NUCLEOTIDE SEQUENCE [LARGE SCALE GENOMIC DNA]</scope>
    <source>
        <strain evidence="7 8">WCA-383-APC-5B</strain>
    </source>
</reference>
<sequence>MNNIENLRELRKSMKKHNIDHYLIPSADAHQSEYVPDYYRGRAYVSGFTGSAGTLLVSENCAKLWADGRYFIQAAKQIEGSGIDLMKIATPGYDTIHEYLKKNVRSGETLGFYGRCYSANDYKTFKKIAEENNFKINMDFDLLEETWSDRPKLPKDNIYILETKYAGKSASEKLKEVRAKMVDKNAESYLITSLDDIAWLFNIRGNDVIYTPVVLSFAIITKDCAKLYIDKDKVSKEIEKSLNNEGITVLDYDMIESDTEKLTGRVLIDPAKVNASLYCRLNKENVVEERNITTDLKAVKNDIELKNFENCQIKDGVAMVKFIKWLKENVGSQKVTEMSATKKLTALRAEGNLAKGDSFATIAAYKDHAAMMHYSATENTDVELKKEGLFLVDSGGQYLDGTTDITRTIVLGKLTEEEKRDFTLVLRSHIDLAKVKFLKGATGANLDAICRLPMWENGLDYKCGTGHGVGFLLSVHEGPQNFSQRLINVPLELNMNLTNEPGIYKEGKHGIRTENMVVVTKFMETDCGTFYQLKTVTYCPIDLDGVDKTMLTSEELAWLNDYHKMVYEKLSPYLDEVEKEFLKHETRTI</sequence>
<evidence type="ECO:0000256" key="1">
    <source>
        <dbReference type="ARBA" id="ARBA00008766"/>
    </source>
</evidence>
<name>A0A7X2T217_9CLOT</name>
<dbReference type="GO" id="GO:0005737">
    <property type="term" value="C:cytoplasm"/>
    <property type="evidence" value="ECO:0007669"/>
    <property type="project" value="UniProtKB-ARBA"/>
</dbReference>
<protein>
    <submittedName>
        <fullName evidence="7">Aminopeptidase P family protein</fullName>
    </submittedName>
</protein>
<dbReference type="Pfam" id="PF00557">
    <property type="entry name" value="Peptidase_M24"/>
    <property type="match status" value="1"/>
</dbReference>
<dbReference type="SUPFAM" id="SSF53092">
    <property type="entry name" value="Creatinase/prolidase N-terminal domain"/>
    <property type="match status" value="1"/>
</dbReference>
<dbReference type="InterPro" id="IPR036005">
    <property type="entry name" value="Creatinase/aminopeptidase-like"/>
</dbReference>
<keyword evidence="2" id="KW-0479">Metal-binding</keyword>
<dbReference type="Proteomes" id="UP000460287">
    <property type="component" value="Unassembled WGS sequence"/>
</dbReference>
<dbReference type="Pfam" id="PF01321">
    <property type="entry name" value="Creatinase_N"/>
    <property type="match status" value="1"/>
</dbReference>
<dbReference type="InterPro" id="IPR000994">
    <property type="entry name" value="Pept_M24"/>
</dbReference>
<evidence type="ECO:0000313" key="8">
    <source>
        <dbReference type="Proteomes" id="UP000460287"/>
    </source>
</evidence>
<evidence type="ECO:0000256" key="2">
    <source>
        <dbReference type="ARBA" id="ARBA00022723"/>
    </source>
</evidence>
<dbReference type="PANTHER" id="PTHR43763:SF6">
    <property type="entry name" value="XAA-PRO AMINOPEPTIDASE 1"/>
    <property type="match status" value="1"/>
</dbReference>
<dbReference type="Pfam" id="PF16189">
    <property type="entry name" value="Creatinase_N_2"/>
    <property type="match status" value="1"/>
</dbReference>
<accession>A0A7X2T217</accession>
<dbReference type="InterPro" id="IPR050422">
    <property type="entry name" value="X-Pro_aminopeptidase_P"/>
</dbReference>
<dbReference type="AlphaFoldDB" id="A0A7X2T217"/>
<dbReference type="Gene3D" id="3.90.230.10">
    <property type="entry name" value="Creatinase/methionine aminopeptidase superfamily"/>
    <property type="match status" value="1"/>
</dbReference>
<gene>
    <name evidence="7" type="ORF">FYJ33_12565</name>
</gene>
<feature type="domain" description="Peptidase M24" evidence="4">
    <location>
        <begin position="309"/>
        <end position="521"/>
    </location>
</feature>
<dbReference type="InterPro" id="IPR033740">
    <property type="entry name" value="Pept_M24B"/>
</dbReference>
<evidence type="ECO:0000259" key="4">
    <source>
        <dbReference type="Pfam" id="PF00557"/>
    </source>
</evidence>
<comment type="similarity">
    <text evidence="1">Belongs to the peptidase M24B family.</text>
</comment>
<dbReference type="CDD" id="cd01085">
    <property type="entry name" value="APP"/>
    <property type="match status" value="1"/>
</dbReference>
<evidence type="ECO:0000259" key="5">
    <source>
        <dbReference type="Pfam" id="PF01321"/>
    </source>
</evidence>
<organism evidence="7 8">
    <name type="scientific">Inconstantimicrobium porci</name>
    <dbReference type="NCBI Taxonomy" id="2652291"/>
    <lineage>
        <taxon>Bacteria</taxon>
        <taxon>Bacillati</taxon>
        <taxon>Bacillota</taxon>
        <taxon>Clostridia</taxon>
        <taxon>Eubacteriales</taxon>
        <taxon>Clostridiaceae</taxon>
        <taxon>Inconstantimicrobium</taxon>
    </lineage>
</organism>
<keyword evidence="7" id="KW-0031">Aminopeptidase</keyword>
<dbReference type="PANTHER" id="PTHR43763">
    <property type="entry name" value="XAA-PRO AMINOPEPTIDASE 1"/>
    <property type="match status" value="1"/>
</dbReference>
<dbReference type="InterPro" id="IPR029149">
    <property type="entry name" value="Creatin/AminoP/Spt16_N"/>
</dbReference>
<dbReference type="GO" id="GO:0070006">
    <property type="term" value="F:metalloaminopeptidase activity"/>
    <property type="evidence" value="ECO:0007669"/>
    <property type="project" value="InterPro"/>
</dbReference>
<evidence type="ECO:0000259" key="6">
    <source>
        <dbReference type="Pfam" id="PF16188"/>
    </source>
</evidence>
<comment type="caution">
    <text evidence="7">The sequence shown here is derived from an EMBL/GenBank/DDBJ whole genome shotgun (WGS) entry which is preliminary data.</text>
</comment>
<dbReference type="EMBL" id="VULX01000025">
    <property type="protein sequence ID" value="MSR92204.1"/>
    <property type="molecule type" value="Genomic_DNA"/>
</dbReference>
<dbReference type="SUPFAM" id="SSF55920">
    <property type="entry name" value="Creatinase/aminopeptidase"/>
    <property type="match status" value="1"/>
</dbReference>
<feature type="domain" description="Creatinase N-terminal" evidence="5">
    <location>
        <begin position="8"/>
        <end position="134"/>
    </location>
</feature>
<keyword evidence="8" id="KW-1185">Reference proteome</keyword>
<evidence type="ECO:0000256" key="3">
    <source>
        <dbReference type="ARBA" id="ARBA00022801"/>
    </source>
</evidence>
<dbReference type="InterPro" id="IPR032416">
    <property type="entry name" value="Peptidase_M24_C"/>
</dbReference>
<feature type="domain" description="Peptidase M24 C-terminal" evidence="6">
    <location>
        <begin position="530"/>
        <end position="589"/>
    </location>
</feature>
<dbReference type="InterPro" id="IPR000587">
    <property type="entry name" value="Creatinase_N"/>
</dbReference>
<proteinExistence type="inferred from homology"/>
<dbReference type="FunFam" id="3.90.230.10:FF:000009">
    <property type="entry name" value="xaa-Pro aminopeptidase 2"/>
    <property type="match status" value="1"/>
</dbReference>
<dbReference type="Gene3D" id="3.40.350.10">
    <property type="entry name" value="Creatinase/prolidase N-terminal domain"/>
    <property type="match status" value="2"/>
</dbReference>
<keyword evidence="7" id="KW-0645">Protease</keyword>